<gene>
    <name evidence="3" type="ORF">SAMN04488563_2307</name>
</gene>
<dbReference type="Proteomes" id="UP000182977">
    <property type="component" value="Chromosome I"/>
</dbReference>
<evidence type="ECO:0000256" key="1">
    <source>
        <dbReference type="ARBA" id="ARBA00007689"/>
    </source>
</evidence>
<dbReference type="RefSeq" id="WP_046770876.1">
    <property type="nucleotide sequence ID" value="NZ_LBMC01000037.1"/>
</dbReference>
<dbReference type="Pfam" id="PF03795">
    <property type="entry name" value="YCII"/>
    <property type="match status" value="1"/>
</dbReference>
<accession>A0A1H2J615</accession>
<dbReference type="SUPFAM" id="SSF54909">
    <property type="entry name" value="Dimeric alpha+beta barrel"/>
    <property type="match status" value="1"/>
</dbReference>
<dbReference type="PANTHER" id="PTHR35174">
    <property type="entry name" value="BLL7171 PROTEIN-RELATED"/>
    <property type="match status" value="1"/>
</dbReference>
<evidence type="ECO:0000313" key="3">
    <source>
        <dbReference type="EMBL" id="SDU51488.1"/>
    </source>
</evidence>
<dbReference type="InterPro" id="IPR011008">
    <property type="entry name" value="Dimeric_a/b-barrel"/>
</dbReference>
<name>A0A1H2J615_9ACTN</name>
<evidence type="ECO:0000259" key="2">
    <source>
        <dbReference type="Pfam" id="PF03795"/>
    </source>
</evidence>
<reference evidence="4" key="1">
    <citation type="submission" date="2016-10" db="EMBL/GenBank/DDBJ databases">
        <authorList>
            <person name="Varghese N."/>
            <person name="Submissions S."/>
        </authorList>
    </citation>
    <scope>NUCLEOTIDE SEQUENCE [LARGE SCALE GENOMIC DNA]</scope>
    <source>
        <strain evidence="4">DSM 45079</strain>
    </source>
</reference>
<keyword evidence="4" id="KW-1185">Reference proteome</keyword>
<comment type="similarity">
    <text evidence="1">Belongs to the YciI family.</text>
</comment>
<feature type="domain" description="YCII-related" evidence="2">
    <location>
        <begin position="4"/>
        <end position="105"/>
    </location>
</feature>
<dbReference type="Gene3D" id="3.30.70.1060">
    <property type="entry name" value="Dimeric alpha+beta barrel"/>
    <property type="match status" value="1"/>
</dbReference>
<dbReference type="AlphaFoldDB" id="A0A1H2J615"/>
<proteinExistence type="inferred from homology"/>
<organism evidence="3 4">
    <name type="scientific">Jiangella alkaliphila</name>
    <dbReference type="NCBI Taxonomy" id="419479"/>
    <lineage>
        <taxon>Bacteria</taxon>
        <taxon>Bacillati</taxon>
        <taxon>Actinomycetota</taxon>
        <taxon>Actinomycetes</taxon>
        <taxon>Jiangellales</taxon>
        <taxon>Jiangellaceae</taxon>
        <taxon>Jiangella</taxon>
    </lineage>
</organism>
<dbReference type="OrthoDB" id="668782at2"/>
<sequence>MSHYAILIYAPGEPADAAADERGVHDRHADELAGAGSMVAAYALQPGAQARSVRAGGVTDGPFLETKEVVAGIYVVAAPDLETAVAIAGQNPVVRQGGGVEVREIESGTLPA</sequence>
<evidence type="ECO:0000313" key="4">
    <source>
        <dbReference type="Proteomes" id="UP000182977"/>
    </source>
</evidence>
<dbReference type="STRING" id="419479.SAMN04488563_2307"/>
<dbReference type="PANTHER" id="PTHR35174:SF3">
    <property type="entry name" value="BLL7171 PROTEIN"/>
    <property type="match status" value="1"/>
</dbReference>
<dbReference type="EMBL" id="LT629791">
    <property type="protein sequence ID" value="SDU51488.1"/>
    <property type="molecule type" value="Genomic_DNA"/>
</dbReference>
<protein>
    <submittedName>
        <fullName evidence="3">Uncharacterized conserved protein</fullName>
    </submittedName>
</protein>
<dbReference type="InterPro" id="IPR005545">
    <property type="entry name" value="YCII"/>
</dbReference>